<name>A0A9W9AYE4_9AGAR</name>
<proteinExistence type="predicted"/>
<reference evidence="2" key="2">
    <citation type="journal article" date="2023" name="Proc. Natl. Acad. Sci. U.S.A.">
        <title>A global phylogenomic analysis of the shiitake genus Lentinula.</title>
        <authorList>
            <person name="Sierra-Patev S."/>
            <person name="Min B."/>
            <person name="Naranjo-Ortiz M."/>
            <person name="Looney B."/>
            <person name="Konkel Z."/>
            <person name="Slot J.C."/>
            <person name="Sakamoto Y."/>
            <person name="Steenwyk J.L."/>
            <person name="Rokas A."/>
            <person name="Carro J."/>
            <person name="Camarero S."/>
            <person name="Ferreira P."/>
            <person name="Molpeceres G."/>
            <person name="Ruiz-Duenas F.J."/>
            <person name="Serrano A."/>
            <person name="Henrissat B."/>
            <person name="Drula E."/>
            <person name="Hughes K.W."/>
            <person name="Mata J.L."/>
            <person name="Ishikawa N.K."/>
            <person name="Vargas-Isla R."/>
            <person name="Ushijima S."/>
            <person name="Smith C.A."/>
            <person name="Donoghue J."/>
            <person name="Ahrendt S."/>
            <person name="Andreopoulos W."/>
            <person name="He G."/>
            <person name="LaButti K."/>
            <person name="Lipzen A."/>
            <person name="Ng V."/>
            <person name="Riley R."/>
            <person name="Sandor L."/>
            <person name="Barry K."/>
            <person name="Martinez A.T."/>
            <person name="Xiao Y."/>
            <person name="Gibbons J.G."/>
            <person name="Terashima K."/>
            <person name="Grigoriev I.V."/>
            <person name="Hibbett D."/>
        </authorList>
    </citation>
    <scope>NUCLEOTIDE SEQUENCE</scope>
    <source>
        <strain evidence="2">Sp2 HRB7682 ss15</strain>
    </source>
</reference>
<comment type="caution">
    <text evidence="2">The sequence shown here is derived from an EMBL/GenBank/DDBJ whole genome shotgun (WGS) entry which is preliminary data.</text>
</comment>
<evidence type="ECO:0000313" key="2">
    <source>
        <dbReference type="EMBL" id="KAJ4493485.1"/>
    </source>
</evidence>
<gene>
    <name evidence="2" type="ORF">C8J55DRAFT_498937</name>
</gene>
<feature type="signal peptide" evidence="1">
    <location>
        <begin position="1"/>
        <end position="19"/>
    </location>
</feature>
<organism evidence="2 3">
    <name type="scientific">Lentinula lateritia</name>
    <dbReference type="NCBI Taxonomy" id="40482"/>
    <lineage>
        <taxon>Eukaryota</taxon>
        <taxon>Fungi</taxon>
        <taxon>Dikarya</taxon>
        <taxon>Basidiomycota</taxon>
        <taxon>Agaricomycotina</taxon>
        <taxon>Agaricomycetes</taxon>
        <taxon>Agaricomycetidae</taxon>
        <taxon>Agaricales</taxon>
        <taxon>Marasmiineae</taxon>
        <taxon>Omphalotaceae</taxon>
        <taxon>Lentinula</taxon>
    </lineage>
</organism>
<evidence type="ECO:0000256" key="1">
    <source>
        <dbReference type="SAM" id="SignalP"/>
    </source>
</evidence>
<reference evidence="2" key="1">
    <citation type="submission" date="2022-08" db="EMBL/GenBank/DDBJ databases">
        <authorList>
            <consortium name="DOE Joint Genome Institute"/>
            <person name="Min B."/>
            <person name="Riley R."/>
            <person name="Sierra-Patev S."/>
            <person name="Naranjo-Ortiz M."/>
            <person name="Looney B."/>
            <person name="Konkel Z."/>
            <person name="Slot J.C."/>
            <person name="Sakamoto Y."/>
            <person name="Steenwyk J.L."/>
            <person name="Rokas A."/>
            <person name="Carro J."/>
            <person name="Camarero S."/>
            <person name="Ferreira P."/>
            <person name="Molpeceres G."/>
            <person name="Ruiz-Duenas F.J."/>
            <person name="Serrano A."/>
            <person name="Henrissat B."/>
            <person name="Drula E."/>
            <person name="Hughes K.W."/>
            <person name="Mata J.L."/>
            <person name="Ishikawa N.K."/>
            <person name="Vargas-Isla R."/>
            <person name="Ushijima S."/>
            <person name="Smith C.A."/>
            <person name="Ahrendt S."/>
            <person name="Andreopoulos W."/>
            <person name="He G."/>
            <person name="Labutti K."/>
            <person name="Lipzen A."/>
            <person name="Ng V."/>
            <person name="Sandor L."/>
            <person name="Barry K."/>
            <person name="Martinez A.T."/>
            <person name="Xiao Y."/>
            <person name="Gibbons J.G."/>
            <person name="Terashima K."/>
            <person name="Hibbett D.S."/>
            <person name="Grigoriev I.V."/>
        </authorList>
    </citation>
    <scope>NUCLEOTIDE SEQUENCE</scope>
    <source>
        <strain evidence="2">Sp2 HRB7682 ss15</strain>
    </source>
</reference>
<accession>A0A9W9AYE4</accession>
<evidence type="ECO:0000313" key="3">
    <source>
        <dbReference type="Proteomes" id="UP001150238"/>
    </source>
</evidence>
<sequence length="187" mass="20780">MRFLTSLLPLTTLALRVAATDLSPGSRPIPLTNINHQYPAPMKKQPTPRQRSPCRNCLEKAKDIIAAKIKASVNGLKVVVGSSLGVITEHPVASLFIFVGCFAVGSSALAIYCTVEYEKFEWCPDYLRHHRFRRDPGQSTCQRLECGDDVCGVPQTLLTSGGHPTRDLARTLYRRRLEGLDDEDKNE</sequence>
<keyword evidence="1" id="KW-0732">Signal</keyword>
<dbReference type="EMBL" id="JANVFS010000003">
    <property type="protein sequence ID" value="KAJ4493485.1"/>
    <property type="molecule type" value="Genomic_DNA"/>
</dbReference>
<protein>
    <submittedName>
        <fullName evidence="2">Uncharacterized protein</fullName>
    </submittedName>
</protein>
<dbReference type="Proteomes" id="UP001150238">
    <property type="component" value="Unassembled WGS sequence"/>
</dbReference>
<feature type="chain" id="PRO_5040730175" evidence="1">
    <location>
        <begin position="20"/>
        <end position="187"/>
    </location>
</feature>
<dbReference type="AlphaFoldDB" id="A0A9W9AYE4"/>